<dbReference type="Proteomes" id="UP000736787">
    <property type="component" value="Unassembled WGS sequence"/>
</dbReference>
<dbReference type="EMBL" id="RCMI01001483">
    <property type="protein sequence ID" value="KAG2884641.1"/>
    <property type="molecule type" value="Genomic_DNA"/>
</dbReference>
<name>A0A8T1B4L6_9STRA</name>
<evidence type="ECO:0000313" key="2">
    <source>
        <dbReference type="EMBL" id="KAG2893721.1"/>
    </source>
</evidence>
<accession>A0A8T1B4L6</accession>
<comment type="caution">
    <text evidence="2">The sequence shown here is derived from an EMBL/GenBank/DDBJ whole genome shotgun (WGS) entry which is preliminary data.</text>
</comment>
<dbReference type="Proteomes" id="UP000774804">
    <property type="component" value="Unassembled WGS sequence"/>
</dbReference>
<gene>
    <name evidence="1" type="ORF">PC115_g21280</name>
    <name evidence="2" type="ORF">PC117_g23698</name>
</gene>
<proteinExistence type="predicted"/>
<dbReference type="EMBL" id="RCMK01001470">
    <property type="protein sequence ID" value="KAG2893721.1"/>
    <property type="molecule type" value="Genomic_DNA"/>
</dbReference>
<evidence type="ECO:0000313" key="3">
    <source>
        <dbReference type="Proteomes" id="UP000736787"/>
    </source>
</evidence>
<evidence type="ECO:0000313" key="1">
    <source>
        <dbReference type="EMBL" id="KAG2884641.1"/>
    </source>
</evidence>
<protein>
    <submittedName>
        <fullName evidence="2">Uncharacterized protein</fullName>
    </submittedName>
</protein>
<sequence length="79" mass="8761">MSSVLENLKLVWVFPSYMSVDIVARLDVLPASHVGLTPVVHYEALSTTPGIEFDRKHSFPSVADDFVSDDDQLCHRDSG</sequence>
<organism evidence="2 3">
    <name type="scientific">Phytophthora cactorum</name>
    <dbReference type="NCBI Taxonomy" id="29920"/>
    <lineage>
        <taxon>Eukaryota</taxon>
        <taxon>Sar</taxon>
        <taxon>Stramenopiles</taxon>
        <taxon>Oomycota</taxon>
        <taxon>Peronosporomycetes</taxon>
        <taxon>Peronosporales</taxon>
        <taxon>Peronosporaceae</taxon>
        <taxon>Phytophthora</taxon>
    </lineage>
</organism>
<reference evidence="2" key="1">
    <citation type="submission" date="2018-10" db="EMBL/GenBank/DDBJ databases">
        <title>Effector identification in a new, highly contiguous assembly of the strawberry crown rot pathogen Phytophthora cactorum.</title>
        <authorList>
            <person name="Armitage A.D."/>
            <person name="Nellist C.F."/>
            <person name="Bates H."/>
            <person name="Vickerstaff R.J."/>
            <person name="Harrison R.J."/>
        </authorList>
    </citation>
    <scope>NUCLEOTIDE SEQUENCE</scope>
    <source>
        <strain evidence="1">4032</strain>
        <strain evidence="2">4040</strain>
    </source>
</reference>
<dbReference type="AlphaFoldDB" id="A0A8T1B4L6"/>